<evidence type="ECO:0000256" key="2">
    <source>
        <dbReference type="SAM" id="SignalP"/>
    </source>
</evidence>
<feature type="region of interest" description="Disordered" evidence="1">
    <location>
        <begin position="433"/>
        <end position="455"/>
    </location>
</feature>
<proteinExistence type="predicted"/>
<dbReference type="VEuPathDB" id="FungiDB:BDEG_23969"/>
<name>A0A177WK90_BATDL</name>
<evidence type="ECO:0000256" key="1">
    <source>
        <dbReference type="SAM" id="MobiDB-lite"/>
    </source>
</evidence>
<feature type="signal peptide" evidence="2">
    <location>
        <begin position="1"/>
        <end position="20"/>
    </location>
</feature>
<evidence type="ECO:0000313" key="3">
    <source>
        <dbReference type="EMBL" id="OAJ40206.1"/>
    </source>
</evidence>
<feature type="compositionally biased region" description="Low complexity" evidence="1">
    <location>
        <begin position="366"/>
        <end position="376"/>
    </location>
</feature>
<organism evidence="3 4">
    <name type="scientific">Batrachochytrium dendrobatidis (strain JEL423)</name>
    <dbReference type="NCBI Taxonomy" id="403673"/>
    <lineage>
        <taxon>Eukaryota</taxon>
        <taxon>Fungi</taxon>
        <taxon>Fungi incertae sedis</taxon>
        <taxon>Chytridiomycota</taxon>
        <taxon>Chytridiomycota incertae sedis</taxon>
        <taxon>Chytridiomycetes</taxon>
        <taxon>Rhizophydiales</taxon>
        <taxon>Rhizophydiales incertae sedis</taxon>
        <taxon>Batrachochytrium</taxon>
    </lineage>
</organism>
<dbReference type="Proteomes" id="UP000077115">
    <property type="component" value="Unassembled WGS sequence"/>
</dbReference>
<reference evidence="3 4" key="2">
    <citation type="submission" date="2016-05" db="EMBL/GenBank/DDBJ databases">
        <title>Lineage-specific infection strategies underlie the spectrum of fungal disease in amphibians.</title>
        <authorList>
            <person name="Cuomo C.A."/>
            <person name="Farrer R.A."/>
            <person name="James T."/>
            <person name="Longcore J."/>
            <person name="Birren B."/>
        </authorList>
    </citation>
    <scope>NUCLEOTIDE SEQUENCE [LARGE SCALE GENOMIC DNA]</scope>
    <source>
        <strain evidence="3 4">JEL423</strain>
    </source>
</reference>
<keyword evidence="2" id="KW-0732">Signal</keyword>
<feature type="region of interest" description="Disordered" evidence="1">
    <location>
        <begin position="42"/>
        <end position="62"/>
    </location>
</feature>
<accession>A0A177WK90</accession>
<reference evidence="3 4" key="1">
    <citation type="submission" date="2006-10" db="EMBL/GenBank/DDBJ databases">
        <title>The Genome Sequence of Batrachochytrium dendrobatidis JEL423.</title>
        <authorList>
            <consortium name="The Broad Institute Genome Sequencing Platform"/>
            <person name="Birren B."/>
            <person name="Lander E."/>
            <person name="Galagan J."/>
            <person name="Cuomo C."/>
            <person name="Devon K."/>
            <person name="Jaffe D."/>
            <person name="Butler J."/>
            <person name="Alvarez P."/>
            <person name="Gnerre S."/>
            <person name="Grabherr M."/>
            <person name="Kleber M."/>
            <person name="Mauceli E."/>
            <person name="Brockman W."/>
            <person name="Young S."/>
            <person name="LaButti K."/>
            <person name="Sykes S."/>
            <person name="DeCaprio D."/>
            <person name="Crawford M."/>
            <person name="Koehrsen M."/>
            <person name="Engels R."/>
            <person name="Montgomery P."/>
            <person name="Pearson M."/>
            <person name="Howarth C."/>
            <person name="Larson L."/>
            <person name="White J."/>
            <person name="O'Leary S."/>
            <person name="Kodira C."/>
            <person name="Zeng Q."/>
            <person name="Yandava C."/>
            <person name="Alvarado L."/>
            <person name="Longcore J."/>
            <person name="James T."/>
        </authorList>
    </citation>
    <scope>NUCLEOTIDE SEQUENCE [LARGE SCALE GENOMIC DNA]</scope>
    <source>
        <strain evidence="3 4">JEL423</strain>
    </source>
</reference>
<protein>
    <submittedName>
        <fullName evidence="3">Uncharacterized protein</fullName>
    </submittedName>
</protein>
<dbReference type="EMBL" id="DS022304">
    <property type="protein sequence ID" value="OAJ40206.1"/>
    <property type="molecule type" value="Genomic_DNA"/>
</dbReference>
<feature type="region of interest" description="Disordered" evidence="1">
    <location>
        <begin position="321"/>
        <end position="405"/>
    </location>
</feature>
<feature type="compositionally biased region" description="Polar residues" evidence="1">
    <location>
        <begin position="48"/>
        <end position="62"/>
    </location>
</feature>
<feature type="compositionally biased region" description="Acidic residues" evidence="1">
    <location>
        <begin position="396"/>
        <end position="405"/>
    </location>
</feature>
<dbReference type="AlphaFoldDB" id="A0A177WK90"/>
<feature type="compositionally biased region" description="Acidic residues" evidence="1">
    <location>
        <begin position="438"/>
        <end position="447"/>
    </location>
</feature>
<evidence type="ECO:0000313" key="4">
    <source>
        <dbReference type="Proteomes" id="UP000077115"/>
    </source>
</evidence>
<sequence>MKFASASIFAALALSSSIYAAPPLKLPRLAYTTSVATTTATATTTTSLQPSSQTMSNTPTSTRTPLGEPIYHTSPFFTAVLSKLVPEHQSIGNARQIMITRILTKVSEAKNALYRENGITLTPEELDLDRATSTKTTDDSPNFTNENVMAANSAMTGSLHSGDAQAAPLPVLDLETSQVYVQSFLDELLRLMKQFNIWLAKTKSSAKRIKVKPKNTETSALITAFDSYFSQMISKFTRAMTSLSQLLQNTGESRTPNDLITLGLTIIEDIRKDQKDEKPFSDAVYKFFKHDLRAKLLAKWILDVCFYPFDQMLKSGKQLRNQLNGIDGDDPHDDGGSNPQPVEHEVDPQPVEHEVDPQPVEHDVDPQPVQNDVDPQPVEHEVNPQPVQHNLHSDSDSDSDLDLGSDLELDRELKELDDELKELKARMALEYPNFNSGLDDDSDDDWFPYDPRMYE</sequence>
<feature type="chain" id="PRO_5008077723" evidence="2">
    <location>
        <begin position="21"/>
        <end position="455"/>
    </location>
</feature>
<gene>
    <name evidence="3" type="ORF">BDEG_23969</name>
</gene>
<feature type="compositionally biased region" description="Basic and acidic residues" evidence="1">
    <location>
        <begin position="342"/>
        <end position="365"/>
    </location>
</feature>